<evidence type="ECO:0000256" key="1">
    <source>
        <dbReference type="ARBA" id="ARBA00023172"/>
    </source>
</evidence>
<keyword evidence="1" id="KW-0233">DNA recombination</keyword>
<gene>
    <name evidence="3" type="ORF">AALT52_01540</name>
</gene>
<dbReference type="InterPro" id="IPR002104">
    <property type="entry name" value="Integrase_catalytic"/>
</dbReference>
<feature type="domain" description="Tyr recombinase" evidence="2">
    <location>
        <begin position="29"/>
        <end position="212"/>
    </location>
</feature>
<dbReference type="PROSITE" id="PS51898">
    <property type="entry name" value="TYR_RECOMBINASE"/>
    <property type="match status" value="1"/>
</dbReference>
<dbReference type="Gene3D" id="1.10.443.10">
    <property type="entry name" value="Intergrase catalytic core"/>
    <property type="match status" value="1"/>
</dbReference>
<dbReference type="Proteomes" id="UP001565236">
    <property type="component" value="Unassembled WGS sequence"/>
</dbReference>
<dbReference type="SUPFAM" id="SSF56349">
    <property type="entry name" value="DNA breaking-rejoining enzymes"/>
    <property type="match status" value="1"/>
</dbReference>
<dbReference type="Pfam" id="PF00589">
    <property type="entry name" value="Phage_integrase"/>
    <property type="match status" value="1"/>
</dbReference>
<organism evidence="3 4">
    <name type="scientific">Ligilactobacillus faecis</name>
    <dbReference type="NCBI Taxonomy" id="762833"/>
    <lineage>
        <taxon>Bacteria</taxon>
        <taxon>Bacillati</taxon>
        <taxon>Bacillota</taxon>
        <taxon>Bacilli</taxon>
        <taxon>Lactobacillales</taxon>
        <taxon>Lactobacillaceae</taxon>
        <taxon>Ligilactobacillus</taxon>
    </lineage>
</organism>
<reference evidence="3 4" key="1">
    <citation type="submission" date="2024-03" db="EMBL/GenBank/DDBJ databases">
        <title>Mouse gut bacterial collection (mGBC) of GemPharmatech.</title>
        <authorList>
            <person name="He Y."/>
            <person name="Dong L."/>
            <person name="Wu D."/>
            <person name="Gao X."/>
            <person name="Lin Z."/>
        </authorList>
    </citation>
    <scope>NUCLEOTIDE SEQUENCE [LARGE SCALE GENOMIC DNA]</scope>
    <source>
        <strain evidence="3 4">15-30</strain>
    </source>
</reference>
<comment type="caution">
    <text evidence="3">The sequence shown here is derived from an EMBL/GenBank/DDBJ whole genome shotgun (WGS) entry which is preliminary data.</text>
</comment>
<dbReference type="InterPro" id="IPR050090">
    <property type="entry name" value="Tyrosine_recombinase_XerCD"/>
</dbReference>
<dbReference type="PANTHER" id="PTHR30349">
    <property type="entry name" value="PHAGE INTEGRASE-RELATED"/>
    <property type="match status" value="1"/>
</dbReference>
<evidence type="ECO:0000313" key="4">
    <source>
        <dbReference type="Proteomes" id="UP001565236"/>
    </source>
</evidence>
<dbReference type="EMBL" id="JBCLUF010000003">
    <property type="protein sequence ID" value="MEY8661582.1"/>
    <property type="molecule type" value="Genomic_DNA"/>
</dbReference>
<evidence type="ECO:0000259" key="2">
    <source>
        <dbReference type="PROSITE" id="PS51898"/>
    </source>
</evidence>
<dbReference type="PANTHER" id="PTHR30349:SF82">
    <property type="entry name" value="INTEGRASE_RECOMBINASE YOEC-RELATED"/>
    <property type="match status" value="1"/>
</dbReference>
<name>A0ABV4DM80_9LACO</name>
<proteinExistence type="predicted"/>
<keyword evidence="4" id="KW-1185">Reference proteome</keyword>
<evidence type="ECO:0000313" key="3">
    <source>
        <dbReference type="EMBL" id="MEY8661582.1"/>
    </source>
</evidence>
<accession>A0ABV4DM80</accession>
<protein>
    <submittedName>
        <fullName evidence="3">Tyrosine-type recombinase/integrase</fullName>
    </submittedName>
</protein>
<dbReference type="RefSeq" id="WP_369940481.1">
    <property type="nucleotide sequence ID" value="NZ_JBCLUF010000003.1"/>
</dbReference>
<dbReference type="InterPro" id="IPR013762">
    <property type="entry name" value="Integrase-like_cat_sf"/>
</dbReference>
<dbReference type="InterPro" id="IPR011010">
    <property type="entry name" value="DNA_brk_join_enz"/>
</dbReference>
<sequence>MSNNKKKSRYIPKNKQNGLSKGAHRVWIENVKYLTPEEYNSLIKAMKKHSKPNLVKRNILLVTIALNNGLRASDVVTLRVGDVLNKTRTKIVEQKTGKLKQVYWHNCLAEIIEYMNELDYSDENDFLFPGGQNGHFSVHGFYQMLIRIARKADNPTLASKIGTHSFRKTFGRELYSKGTDIEIISQLFNHSSQRVTRRYLGIEQEDLDRVVENFNFNN</sequence>